<accession>A0A387FVU7</accession>
<dbReference type="EMBL" id="CP032695">
    <property type="protein sequence ID" value="AYG63260.1"/>
    <property type="molecule type" value="Genomic_DNA"/>
</dbReference>
<keyword evidence="1" id="KW-0614">Plasmid</keyword>
<dbReference type="AlphaFoldDB" id="A0A387FVU7"/>
<keyword evidence="2" id="KW-1185">Reference proteome</keyword>
<evidence type="ECO:0000313" key="2">
    <source>
        <dbReference type="Proteomes" id="UP000282195"/>
    </source>
</evidence>
<geneLocation type="plasmid" evidence="2">
    <name>prccge525c</name>
</geneLocation>
<dbReference type="Proteomes" id="UP000282195">
    <property type="component" value="Plasmid pRCCGE525c"/>
</dbReference>
<protein>
    <recommendedName>
        <fullName evidence="3">Immunity protein 35 domain-containing protein</fullName>
    </recommendedName>
</protein>
<evidence type="ECO:0000313" key="1">
    <source>
        <dbReference type="EMBL" id="AYG63260.1"/>
    </source>
</evidence>
<evidence type="ECO:0008006" key="3">
    <source>
        <dbReference type="Google" id="ProtNLM"/>
    </source>
</evidence>
<name>A0A387FVU7_9HYPH</name>
<gene>
    <name evidence="1" type="ORF">CCGE525_31795</name>
</gene>
<proteinExistence type="predicted"/>
<organism evidence="1 2">
    <name type="scientific">Rhizobium jaguaris</name>
    <dbReference type="NCBI Taxonomy" id="1312183"/>
    <lineage>
        <taxon>Bacteria</taxon>
        <taxon>Pseudomonadati</taxon>
        <taxon>Pseudomonadota</taxon>
        <taxon>Alphaproteobacteria</taxon>
        <taxon>Hyphomicrobiales</taxon>
        <taxon>Rhizobiaceae</taxon>
        <taxon>Rhizobium/Agrobacterium group</taxon>
        <taxon>Rhizobium</taxon>
    </lineage>
</organism>
<reference evidence="1 2" key="1">
    <citation type="submission" date="2018-10" db="EMBL/GenBank/DDBJ databases">
        <title>Rhizobium etli, R. leguminosarum and a new Rhizobium genospecies from Phaseolus dumosus.</title>
        <authorList>
            <person name="Ramirez-Puebla S.T."/>
            <person name="Rogel-Hernandez M.A."/>
            <person name="Guerrero G."/>
            <person name="Ormeno-Orrillo E."/>
            <person name="Martinez-Romero J.C."/>
            <person name="Negrete-Yankelevich S."/>
            <person name="Martinez-Romero E."/>
        </authorList>
    </citation>
    <scope>NUCLEOTIDE SEQUENCE [LARGE SCALE GENOMIC DNA]</scope>
    <source>
        <strain evidence="1 2">CCGE525</strain>
        <plasmid evidence="2">prccge525c</plasmid>
    </source>
</reference>
<dbReference type="RefSeq" id="WP_120708168.1">
    <property type="nucleotide sequence ID" value="NZ_CP032695.1"/>
</dbReference>
<sequence length="110" mass="12534">MNTTKKLITLREAREIAISEAKGIIGEFLPKSGIGSILEDEYVENEDCWIFFRNRQTNIPVPNRTIVAHWAFAVSRSGEYLTVPDNYGDAKAIAVQLRRLSAYYKSHDFP</sequence>
<dbReference type="OrthoDB" id="8482073at2"/>
<dbReference type="KEGG" id="rjg:CCGE525_31795"/>